<dbReference type="HAMAP" id="MF_01902">
    <property type="entry name" value="DNApol_error_prone"/>
    <property type="match status" value="1"/>
</dbReference>
<evidence type="ECO:0000256" key="4">
    <source>
        <dbReference type="ARBA" id="ARBA00022679"/>
    </source>
</evidence>
<evidence type="ECO:0000256" key="5">
    <source>
        <dbReference type="ARBA" id="ARBA00022695"/>
    </source>
</evidence>
<dbReference type="SMART" id="SM00481">
    <property type="entry name" value="POLIIIAc"/>
    <property type="match status" value="1"/>
</dbReference>
<dbReference type="InterPro" id="IPR004365">
    <property type="entry name" value="NA-bd_OB_tRNA"/>
</dbReference>
<evidence type="ECO:0000313" key="14">
    <source>
        <dbReference type="EMBL" id="MDR6539503.1"/>
    </source>
</evidence>
<evidence type="ECO:0000256" key="7">
    <source>
        <dbReference type="ARBA" id="ARBA00022763"/>
    </source>
</evidence>
<dbReference type="InterPro" id="IPR004805">
    <property type="entry name" value="DnaE2/DnaE/PolC"/>
</dbReference>
<keyword evidence="6 11" id="KW-0235">DNA replication</keyword>
<dbReference type="RefSeq" id="WP_309907246.1">
    <property type="nucleotide sequence ID" value="NZ_JAVDRF010000017.1"/>
</dbReference>
<dbReference type="SUPFAM" id="SSF89550">
    <property type="entry name" value="PHP domain-like"/>
    <property type="match status" value="1"/>
</dbReference>
<comment type="catalytic activity">
    <reaction evidence="10 11">
        <text>DNA(n) + a 2'-deoxyribonucleoside 5'-triphosphate = DNA(n+1) + diphosphate</text>
        <dbReference type="Rhea" id="RHEA:22508"/>
        <dbReference type="Rhea" id="RHEA-COMP:17339"/>
        <dbReference type="Rhea" id="RHEA-COMP:17340"/>
        <dbReference type="ChEBI" id="CHEBI:33019"/>
        <dbReference type="ChEBI" id="CHEBI:61560"/>
        <dbReference type="ChEBI" id="CHEBI:173112"/>
        <dbReference type="EC" id="2.7.7.7"/>
    </reaction>
</comment>
<keyword evidence="8 11" id="KW-0239">DNA-directed DNA polymerase</keyword>
<dbReference type="Pfam" id="PF07733">
    <property type="entry name" value="DNA_pol3_alpha"/>
    <property type="match status" value="1"/>
</dbReference>
<dbReference type="GO" id="GO:0003887">
    <property type="term" value="F:DNA-directed DNA polymerase activity"/>
    <property type="evidence" value="ECO:0007669"/>
    <property type="project" value="UniProtKB-EC"/>
</dbReference>
<keyword evidence="4 11" id="KW-0808">Transferase</keyword>
<dbReference type="CDD" id="cd04485">
    <property type="entry name" value="DnaE_OBF"/>
    <property type="match status" value="1"/>
</dbReference>
<name>A0ABU1NMC4_9BURK</name>
<dbReference type="Gene3D" id="1.10.150.870">
    <property type="match status" value="1"/>
</dbReference>
<keyword evidence="7 11" id="KW-0227">DNA damage</keyword>
<comment type="subcellular location">
    <subcellularLocation>
        <location evidence="1 11">Cytoplasm</location>
    </subcellularLocation>
</comment>
<comment type="similarity">
    <text evidence="2 11">Belongs to the DNA polymerase type-C family. DnaE2 subfamily.</text>
</comment>
<dbReference type="EMBL" id="JAVDRF010000017">
    <property type="protein sequence ID" value="MDR6539503.1"/>
    <property type="molecule type" value="Genomic_DNA"/>
</dbReference>
<comment type="function">
    <text evidence="11">DNA polymerase involved in damage-induced mutagenesis and translesion synthesis (TLS). It is not the major replicative DNA polymerase.</text>
</comment>
<dbReference type="InterPro" id="IPR004013">
    <property type="entry name" value="PHP_dom"/>
</dbReference>
<dbReference type="InterPro" id="IPR029460">
    <property type="entry name" value="DNAPol_HHH"/>
</dbReference>
<dbReference type="PANTHER" id="PTHR32294">
    <property type="entry name" value="DNA POLYMERASE III SUBUNIT ALPHA"/>
    <property type="match status" value="1"/>
</dbReference>
<dbReference type="NCBIfam" id="TIGR00594">
    <property type="entry name" value="polc"/>
    <property type="match status" value="1"/>
</dbReference>
<dbReference type="InterPro" id="IPR041931">
    <property type="entry name" value="DNA_pol3_alpha_thumb_dom"/>
</dbReference>
<organism evidence="14 15">
    <name type="scientific">Variovorax soli</name>
    <dbReference type="NCBI Taxonomy" id="376815"/>
    <lineage>
        <taxon>Bacteria</taxon>
        <taxon>Pseudomonadati</taxon>
        <taxon>Pseudomonadota</taxon>
        <taxon>Betaproteobacteria</taxon>
        <taxon>Burkholderiales</taxon>
        <taxon>Comamonadaceae</taxon>
        <taxon>Variovorax</taxon>
    </lineage>
</organism>
<dbReference type="InterPro" id="IPR040982">
    <property type="entry name" value="DNA_pol3_finger"/>
</dbReference>
<dbReference type="PANTHER" id="PTHR32294:SF4">
    <property type="entry name" value="ERROR-PRONE DNA POLYMERASE"/>
    <property type="match status" value="1"/>
</dbReference>
<dbReference type="EC" id="2.7.7.7" evidence="11"/>
<dbReference type="InterPro" id="IPR023073">
    <property type="entry name" value="DnaE2"/>
</dbReference>
<feature type="region of interest" description="Disordered" evidence="12">
    <location>
        <begin position="858"/>
        <end position="885"/>
    </location>
</feature>
<keyword evidence="5 11" id="KW-0548">Nucleotidyltransferase</keyword>
<accession>A0ABU1NMC4</accession>
<dbReference type="Pfam" id="PF14579">
    <property type="entry name" value="HHH_6"/>
    <property type="match status" value="1"/>
</dbReference>
<evidence type="ECO:0000256" key="10">
    <source>
        <dbReference type="ARBA" id="ARBA00049244"/>
    </source>
</evidence>
<dbReference type="Pfam" id="PF02811">
    <property type="entry name" value="PHP"/>
    <property type="match status" value="1"/>
</dbReference>
<feature type="domain" description="Polymerase/histidinol phosphatase N-terminal" evidence="13">
    <location>
        <begin position="49"/>
        <end position="126"/>
    </location>
</feature>
<evidence type="ECO:0000256" key="1">
    <source>
        <dbReference type="ARBA" id="ARBA00004496"/>
    </source>
</evidence>
<dbReference type="InterPro" id="IPR016195">
    <property type="entry name" value="Pol/histidinol_Pase-like"/>
</dbReference>
<dbReference type="CDD" id="cd07434">
    <property type="entry name" value="PHP_PolIIIA_DnaE2"/>
    <property type="match status" value="1"/>
</dbReference>
<evidence type="ECO:0000256" key="9">
    <source>
        <dbReference type="ARBA" id="ARBA00023204"/>
    </source>
</evidence>
<dbReference type="NCBIfam" id="NF004225">
    <property type="entry name" value="PRK05672.1"/>
    <property type="match status" value="1"/>
</dbReference>
<dbReference type="Proteomes" id="UP001184230">
    <property type="component" value="Unassembled WGS sequence"/>
</dbReference>
<keyword evidence="15" id="KW-1185">Reference proteome</keyword>
<protein>
    <recommendedName>
        <fullName evidence="11">Error-prone DNA polymerase</fullName>
        <ecNumber evidence="11">2.7.7.7</ecNumber>
    </recommendedName>
</protein>
<evidence type="ECO:0000256" key="6">
    <source>
        <dbReference type="ARBA" id="ARBA00022705"/>
    </source>
</evidence>
<dbReference type="Pfam" id="PF01336">
    <property type="entry name" value="tRNA_anti-codon"/>
    <property type="match status" value="1"/>
</dbReference>
<comment type="caution">
    <text evidence="14">The sequence shown here is derived from an EMBL/GenBank/DDBJ whole genome shotgun (WGS) entry which is preliminary data.</text>
</comment>
<proteinExistence type="inferred from homology"/>
<feature type="compositionally biased region" description="Low complexity" evidence="12">
    <location>
        <begin position="858"/>
        <end position="867"/>
    </location>
</feature>
<dbReference type="InterPro" id="IPR011708">
    <property type="entry name" value="DNA_pol3_alpha_NTPase_dom"/>
</dbReference>
<dbReference type="Gene3D" id="1.10.10.1600">
    <property type="entry name" value="Bacterial DNA polymerase III alpha subunit, thumb domain"/>
    <property type="match status" value="1"/>
</dbReference>
<evidence type="ECO:0000256" key="3">
    <source>
        <dbReference type="ARBA" id="ARBA00022490"/>
    </source>
</evidence>
<evidence type="ECO:0000256" key="12">
    <source>
        <dbReference type="SAM" id="MobiDB-lite"/>
    </source>
</evidence>
<reference evidence="14 15" key="1">
    <citation type="submission" date="2023-07" db="EMBL/GenBank/DDBJ databases">
        <title>Sorghum-associated microbial communities from plants grown in Nebraska, USA.</title>
        <authorList>
            <person name="Schachtman D."/>
        </authorList>
    </citation>
    <scope>NUCLEOTIDE SEQUENCE [LARGE SCALE GENOMIC DNA]</scope>
    <source>
        <strain evidence="14 15">DS1781</strain>
    </source>
</reference>
<evidence type="ECO:0000256" key="2">
    <source>
        <dbReference type="ARBA" id="ARBA00007391"/>
    </source>
</evidence>
<keyword evidence="3 11" id="KW-0963">Cytoplasm</keyword>
<dbReference type="InterPro" id="IPR003141">
    <property type="entry name" value="Pol/His_phosphatase_N"/>
</dbReference>
<gene>
    <name evidence="11" type="primary">dnaE2</name>
    <name evidence="14" type="ORF">J2739_005299</name>
</gene>
<evidence type="ECO:0000313" key="15">
    <source>
        <dbReference type="Proteomes" id="UP001184230"/>
    </source>
</evidence>
<keyword evidence="9 11" id="KW-0234">DNA repair</keyword>
<dbReference type="Pfam" id="PF17657">
    <property type="entry name" value="DNA_pol3_finger"/>
    <property type="match status" value="1"/>
</dbReference>
<dbReference type="Gene3D" id="3.20.20.140">
    <property type="entry name" value="Metal-dependent hydrolases"/>
    <property type="match status" value="1"/>
</dbReference>
<evidence type="ECO:0000256" key="11">
    <source>
        <dbReference type="HAMAP-Rule" id="MF_01902"/>
    </source>
</evidence>
<evidence type="ECO:0000259" key="13">
    <source>
        <dbReference type="SMART" id="SM00481"/>
    </source>
</evidence>
<evidence type="ECO:0000256" key="8">
    <source>
        <dbReference type="ARBA" id="ARBA00022932"/>
    </source>
</evidence>
<sequence>MPELSDKQILKRKRAAAKVHALPPRLPQLEAGPPMPPMPPMLPGLPAYAELHCLTNFSFQRGASHPEELVQRAYALGYEALAITDECSVAGVVRAHEALRELLETLDPSQQHPFRLLFGSEFRFERFKLVAIAHDLEGWGNLCEFITAARTTAPKGDYQVSWEDSDVASLRDCEILFVPLRTPGAMPELEGLRDDVAEVARLFAGRLWIAAELPNELDDDLWLVTLLQAGAQAGVPLVAAGDVHMHVRSRKPLQDVITAVREGRAVAECGFALQPNAERHLRSRLRLANLYPAELLANTLEVARRCSFDLNVIREHYKYPLENVANGETPAQTLVRKTWEGAREKYPQGLPEKVRRQIQHELDLVIEMHYEMFFLTVEDIVRFARSRNILCQGRGSSANSAVCYCLGITAIDPETGHLLFERFLSRERREPPDIDVDFEHQRREEVIQYIYQKYGRDRAAIAAVVICYRSRSALRDVGKALGIDARLVDEFAKDHYWFDGVVLDQRLQEAMQRTGVQETMPRLLQWIELTQQLRGFPRHLSQHVGGFVLTQSKLTRLVPVENASMKDRSVIQWEKDDLEAMGMLKVDVLALGMLSAIRRTLALVNGWRHSAIEMHHIPNDDEAVFDMICDADTIGVFQIESRAQMSMLPRLKPRSYYDLVIEVAIVRPGPIQGGMVHPYLKNREKFRKSGEIVYPYPDLIPALGRTLGVPIFQEQVMQIAMIAAKFTPDQADRLRRSMAAWKRKGGVERFREPLIEGMVENGYDPAFSEAIFKQVQGFGEYGFPESHAASFALLVIVSSWLKLHEPACFLAAMLDSQPMGFYSPSQLVQDARRHGVEVRPVDVTASALDCTLEAPVSSSSASRAEASPGWEQQPPQAIPPRFEHRLGRPHQPAVRLGLRRIATLSEAGAARIVEARTRSPFTSTEDLALRAELDAKDMAALAAADALLALSGHRRQQVWDATAQRRAPALLKGVPIHEQALQLPLAPEGEEIVGDYASLGFTLRRHPLALLRPRLARLKLSSAEQLRDLPSGRIVRACGMVMGRQRPQTANDTIFVTLEDETGNVNVIVWKHVVDAWREPLLKSHLLAVQGTWQRDVDSGGEVRHVVATGFRDLTPLLGRLAKSSRSRDFH</sequence>